<dbReference type="EMBL" id="CCAZ020000001">
    <property type="protein sequence ID" value="CEG08906.1"/>
    <property type="molecule type" value="Genomic_DNA"/>
</dbReference>
<evidence type="ECO:0000259" key="3">
    <source>
        <dbReference type="PROSITE" id="PS01124"/>
    </source>
</evidence>
<dbReference type="AlphaFoldDB" id="A0A090MNH4"/>
<evidence type="ECO:0000313" key="5">
    <source>
        <dbReference type="Proteomes" id="UP000035762"/>
    </source>
</evidence>
<dbReference type="SUPFAM" id="SSF46689">
    <property type="entry name" value="Homeodomain-like"/>
    <property type="match status" value="2"/>
</dbReference>
<name>A0A090MNH4_AFIFE</name>
<reference evidence="4 5" key="1">
    <citation type="journal article" date="2014" name="Genome Announc.">
        <title>Genome Sequence of Afipia felis Strain 76713, Isolated in Hospital Water Using an Amoeba Co-Culture Procedure.</title>
        <authorList>
            <person name="Benamar S."/>
            <person name="La Scola B."/>
            <person name="Croce O."/>
        </authorList>
    </citation>
    <scope>NUCLEOTIDE SEQUENCE [LARGE SCALE GENOMIC DNA]</scope>
    <source>
        <strain evidence="4 5">76713</strain>
    </source>
</reference>
<keyword evidence="1" id="KW-0805">Transcription regulation</keyword>
<dbReference type="PANTHER" id="PTHR43436">
    <property type="entry name" value="ARAC-FAMILY TRANSCRIPTIONAL REGULATOR"/>
    <property type="match status" value="1"/>
</dbReference>
<keyword evidence="2" id="KW-0804">Transcription</keyword>
<gene>
    <name evidence="4" type="primary">rhaS</name>
    <name evidence="4" type="ORF">BN961_02326</name>
</gene>
<dbReference type="GO" id="GO:0003700">
    <property type="term" value="F:DNA-binding transcription factor activity"/>
    <property type="evidence" value="ECO:0007669"/>
    <property type="project" value="InterPro"/>
</dbReference>
<feature type="domain" description="HTH araC/xylS-type" evidence="3">
    <location>
        <begin position="200"/>
        <end position="298"/>
    </location>
</feature>
<keyword evidence="5" id="KW-1185">Reference proteome</keyword>
<dbReference type="Proteomes" id="UP000035762">
    <property type="component" value="Unassembled WGS sequence"/>
</dbReference>
<proteinExistence type="predicted"/>
<comment type="caution">
    <text evidence="4">The sequence shown here is derived from an EMBL/GenBank/DDBJ whole genome shotgun (WGS) entry which is preliminary data.</text>
</comment>
<sequence>MAARSGGRRADVVKQSIARHIDAISREDGFFDTAIEGLTLTRSSTETLPHPILYKPALCVVAQGAKRSLLDEDAIAYAEMQALVVTVEMPVRGGVTRASKATPYLGLILEFDLRLLREVLEEFDDPPKPAGEGPALLVHDIGGPLADSVLRLVNLLDTPAAIPVLAKSVMREIYFWLLSGPHGASISRLASPDSRTERLSKAIHLLRDDLARAISVEELASAAKMSPSSFHQHFKALTSLTPLQYQKQLRLLEARRLMLADAVTATTAAYRVGYESPSQFSREYSRMFGAPPRRDVAVMRTIA</sequence>
<dbReference type="PANTHER" id="PTHR43436:SF1">
    <property type="entry name" value="TRANSCRIPTIONAL REGULATORY PROTEIN"/>
    <property type="match status" value="1"/>
</dbReference>
<dbReference type="Gene3D" id="1.10.10.60">
    <property type="entry name" value="Homeodomain-like"/>
    <property type="match status" value="2"/>
</dbReference>
<dbReference type="PROSITE" id="PS01124">
    <property type="entry name" value="HTH_ARAC_FAMILY_2"/>
    <property type="match status" value="1"/>
</dbReference>
<dbReference type="Pfam" id="PF06719">
    <property type="entry name" value="AraC_N"/>
    <property type="match status" value="1"/>
</dbReference>
<dbReference type="STRING" id="1035.BN961_02326"/>
<dbReference type="InterPro" id="IPR018060">
    <property type="entry name" value="HTH_AraC"/>
</dbReference>
<dbReference type="InterPro" id="IPR009594">
    <property type="entry name" value="Tscrpt_reg_HTH_AraC_N"/>
</dbReference>
<evidence type="ECO:0000256" key="1">
    <source>
        <dbReference type="ARBA" id="ARBA00023015"/>
    </source>
</evidence>
<accession>A0A090MNH4</accession>
<protein>
    <submittedName>
        <fullName evidence="4">L-rhamnose operon regulatory protein RhaS</fullName>
    </submittedName>
</protein>
<evidence type="ECO:0000313" key="4">
    <source>
        <dbReference type="EMBL" id="CEG08906.1"/>
    </source>
</evidence>
<dbReference type="Pfam" id="PF12833">
    <property type="entry name" value="HTH_18"/>
    <property type="match status" value="1"/>
</dbReference>
<dbReference type="InterPro" id="IPR009057">
    <property type="entry name" value="Homeodomain-like_sf"/>
</dbReference>
<dbReference type="GO" id="GO:0043565">
    <property type="term" value="F:sequence-specific DNA binding"/>
    <property type="evidence" value="ECO:0007669"/>
    <property type="project" value="InterPro"/>
</dbReference>
<evidence type="ECO:0000256" key="2">
    <source>
        <dbReference type="ARBA" id="ARBA00023163"/>
    </source>
</evidence>
<dbReference type="SMART" id="SM00342">
    <property type="entry name" value="HTH_ARAC"/>
    <property type="match status" value="1"/>
</dbReference>
<organism evidence="4 5">
    <name type="scientific">Afipia felis</name>
    <name type="common">Cat scratch disease bacillus</name>
    <dbReference type="NCBI Taxonomy" id="1035"/>
    <lineage>
        <taxon>Bacteria</taxon>
        <taxon>Pseudomonadati</taxon>
        <taxon>Pseudomonadota</taxon>
        <taxon>Alphaproteobacteria</taxon>
        <taxon>Hyphomicrobiales</taxon>
        <taxon>Nitrobacteraceae</taxon>
        <taxon>Afipia</taxon>
    </lineage>
</organism>